<dbReference type="Proteomes" id="UP001652442">
    <property type="component" value="Unassembled WGS sequence"/>
</dbReference>
<evidence type="ECO:0000256" key="1">
    <source>
        <dbReference type="ARBA" id="ARBA00006484"/>
    </source>
</evidence>
<dbReference type="RefSeq" id="WP_158425649.1">
    <property type="nucleotide sequence ID" value="NZ_JAOQJQ010000005.1"/>
</dbReference>
<dbReference type="Pfam" id="PF00106">
    <property type="entry name" value="adh_short"/>
    <property type="match status" value="1"/>
</dbReference>
<protein>
    <submittedName>
        <fullName evidence="4">SDR family oxidoreductase</fullName>
    </submittedName>
</protein>
<evidence type="ECO:0000313" key="4">
    <source>
        <dbReference type="EMBL" id="MCU6762991.1"/>
    </source>
</evidence>
<dbReference type="PANTHER" id="PTHR42879:SF2">
    <property type="entry name" value="3-OXOACYL-[ACYL-CARRIER-PROTEIN] REDUCTASE FABG"/>
    <property type="match status" value="1"/>
</dbReference>
<dbReference type="InterPro" id="IPR002347">
    <property type="entry name" value="SDR_fam"/>
</dbReference>
<dbReference type="InterPro" id="IPR036291">
    <property type="entry name" value="NAD(P)-bd_dom_sf"/>
</dbReference>
<accession>A0ABT2TMU7</accession>
<comment type="caution">
    <text evidence="4">The sequence shown here is derived from an EMBL/GenBank/DDBJ whole genome shotgun (WGS) entry which is preliminary data.</text>
</comment>
<dbReference type="CDD" id="cd05233">
    <property type="entry name" value="SDR_c"/>
    <property type="match status" value="1"/>
</dbReference>
<keyword evidence="5" id="KW-1185">Reference proteome</keyword>
<proteinExistence type="inferred from homology"/>
<dbReference type="InterPro" id="IPR050259">
    <property type="entry name" value="SDR"/>
</dbReference>
<dbReference type="Gene3D" id="3.40.50.720">
    <property type="entry name" value="NAD(P)-binding Rossmann-like Domain"/>
    <property type="match status" value="1"/>
</dbReference>
<comment type="similarity">
    <text evidence="1 3">Belongs to the short-chain dehydrogenases/reductases (SDR) family.</text>
</comment>
<keyword evidence="2" id="KW-0753">Steroid metabolism</keyword>
<organism evidence="4 5">
    <name type="scientific">Brotonthovivens ammoniilytica</name>
    <dbReference type="NCBI Taxonomy" id="2981725"/>
    <lineage>
        <taxon>Bacteria</taxon>
        <taxon>Bacillati</taxon>
        <taxon>Bacillota</taxon>
        <taxon>Clostridia</taxon>
        <taxon>Lachnospirales</taxon>
        <taxon>Lachnospiraceae</taxon>
        <taxon>Brotonthovivens</taxon>
    </lineage>
</organism>
<keyword evidence="2" id="KW-0443">Lipid metabolism</keyword>
<dbReference type="SUPFAM" id="SSF51735">
    <property type="entry name" value="NAD(P)-binding Rossmann-fold domains"/>
    <property type="match status" value="1"/>
</dbReference>
<reference evidence="4 5" key="1">
    <citation type="journal article" date="2021" name="ISME Commun">
        <title>Automated analysis of genomic sequences facilitates high-throughput and comprehensive description of bacteria.</title>
        <authorList>
            <person name="Hitch T.C.A."/>
        </authorList>
    </citation>
    <scope>NUCLEOTIDE SEQUENCE [LARGE SCALE GENOMIC DNA]</scope>
    <source>
        <strain evidence="4 5">Sanger_109</strain>
    </source>
</reference>
<dbReference type="PRINTS" id="PR00081">
    <property type="entry name" value="GDHRDH"/>
</dbReference>
<name>A0ABT2TMU7_9FIRM</name>
<gene>
    <name evidence="4" type="ORF">OCV88_11740</name>
</gene>
<dbReference type="PANTHER" id="PTHR42879">
    <property type="entry name" value="3-OXOACYL-(ACYL-CARRIER-PROTEIN) REDUCTASE"/>
    <property type="match status" value="1"/>
</dbReference>
<dbReference type="PRINTS" id="PR00080">
    <property type="entry name" value="SDRFAMILY"/>
</dbReference>
<evidence type="ECO:0000313" key="5">
    <source>
        <dbReference type="Proteomes" id="UP001652442"/>
    </source>
</evidence>
<dbReference type="EMBL" id="JAOQJQ010000005">
    <property type="protein sequence ID" value="MCU6762991.1"/>
    <property type="molecule type" value="Genomic_DNA"/>
</dbReference>
<evidence type="ECO:0000256" key="3">
    <source>
        <dbReference type="RuleBase" id="RU000363"/>
    </source>
</evidence>
<evidence type="ECO:0000256" key="2">
    <source>
        <dbReference type="ARBA" id="ARBA00023221"/>
    </source>
</evidence>
<sequence>MANKIAVITGASKGLGQEIAFQFVRDLGLDVVLVARGACTQTEERIKGLNKDSRVLSVSCDISSPEQVAEMKKKVDEFGGCDILINNAGIYPFILFEELDYDAWKHFFSVNVDGPYNCLQAFLPGMRKQGWGRVVNITSDSFMNGQEPKLSGYISTKGAVIGLTRALASEYGPYGVTVNSVAPGLFVCDQTISNIGGAPGEIEEGGFNKWDLMLGLQSIKKYPYPADFTGAVKFLVSEEAGFMTGQTMVVDGGIARV</sequence>